<accession>A7TJD5</accession>
<dbReference type="PANTHER" id="PTHR47106">
    <property type="entry name" value="COILED-COIL-HELIX-COILED-COIL-HELIX DOMAIN-CONTAINING PROTEIN 5"/>
    <property type="match status" value="1"/>
</dbReference>
<keyword evidence="3" id="KW-1185">Reference proteome</keyword>
<evidence type="ECO:0000313" key="3">
    <source>
        <dbReference type="Proteomes" id="UP000000267"/>
    </source>
</evidence>
<dbReference type="InterPro" id="IPR052848">
    <property type="entry name" value="CHCH_domain-containing_protein"/>
</dbReference>
<dbReference type="GeneID" id="5545810"/>
<dbReference type="eggNOG" id="ENOG502S4BW">
    <property type="taxonomic scope" value="Eukaryota"/>
</dbReference>
<feature type="domain" description="IMS import disulfide relay-system CHCH-CHCH-like Cx9C" evidence="1">
    <location>
        <begin position="56"/>
        <end position="102"/>
    </location>
</feature>
<dbReference type="KEGG" id="vpo:Kpol_1061p7"/>
<dbReference type="InterPro" id="IPR031731">
    <property type="entry name" value="CX9C"/>
</dbReference>
<dbReference type="Gene3D" id="1.10.287.2900">
    <property type="match status" value="2"/>
</dbReference>
<dbReference type="PhylomeDB" id="A7TJD5"/>
<dbReference type="GO" id="GO:0009060">
    <property type="term" value="P:aerobic respiration"/>
    <property type="evidence" value="ECO:0007669"/>
    <property type="project" value="EnsemblFungi"/>
</dbReference>
<gene>
    <name evidence="2" type="ORF">Kpol_1061p7</name>
</gene>
<dbReference type="InParanoid" id="A7TJD5"/>
<dbReference type="RefSeq" id="XP_001645443.1">
    <property type="nucleotide sequence ID" value="XM_001645393.1"/>
</dbReference>
<dbReference type="AlphaFoldDB" id="A7TJD5"/>
<dbReference type="GO" id="GO:0005758">
    <property type="term" value="C:mitochondrial intermembrane space"/>
    <property type="evidence" value="ECO:0007669"/>
    <property type="project" value="EnsemblFungi"/>
</dbReference>
<dbReference type="HOGENOM" id="CLU_160816_0_0_1"/>
<dbReference type="PROSITE" id="PS51808">
    <property type="entry name" value="CHCH"/>
    <property type="match status" value="2"/>
</dbReference>
<reference evidence="2 3" key="1">
    <citation type="journal article" date="2007" name="Proc. Natl. Acad. Sci. U.S.A.">
        <title>Independent sorting-out of thousands of duplicated gene pairs in two yeast species descended from a whole-genome duplication.</title>
        <authorList>
            <person name="Scannell D.R."/>
            <person name="Frank A.C."/>
            <person name="Conant G.C."/>
            <person name="Byrne K.P."/>
            <person name="Woolfit M."/>
            <person name="Wolfe K.H."/>
        </authorList>
    </citation>
    <scope>NUCLEOTIDE SEQUENCE [LARGE SCALE GENOMIC DNA]</scope>
    <source>
        <strain evidence="3">ATCC 22028 / DSM 70294 / BCRC 21397 / CBS 2163 / NBRC 10782 / NRRL Y-8283 / UCD 57-17</strain>
    </source>
</reference>
<dbReference type="OrthoDB" id="276296at2759"/>
<protein>
    <recommendedName>
        <fullName evidence="1">IMS import disulfide relay-system CHCH-CHCH-like Cx9C domain-containing protein</fullName>
    </recommendedName>
</protein>
<proteinExistence type="predicted"/>
<dbReference type="Pfam" id="PF16860">
    <property type="entry name" value="CX9C"/>
    <property type="match status" value="2"/>
</dbReference>
<dbReference type="PIRSF" id="PIRSF013232">
    <property type="entry name" value="UCP013232"/>
    <property type="match status" value="1"/>
</dbReference>
<dbReference type="Proteomes" id="UP000000267">
    <property type="component" value="Unassembled WGS sequence"/>
</dbReference>
<dbReference type="InterPro" id="IPR016611">
    <property type="entry name" value="Mix14"/>
</dbReference>
<sequence>MSGVLDEIIMEDVAANCPEQFINYHKCISQPNQEFSNCRTYQVQLSECIRTEVPSLQKIMKNCGDLMKNYETCIRANMESRTINEQCTPLLNQLRDCAFKQVEGNKLAINEMKIRSLENGSKESSK</sequence>
<dbReference type="PANTHER" id="PTHR47106:SF1">
    <property type="entry name" value="COILED-COIL-HELIX-COILED-COIL-HELIX DOMAIN-CONTAINING PROTEIN 5"/>
    <property type="match status" value="1"/>
</dbReference>
<organism evidence="3">
    <name type="scientific">Vanderwaltozyma polyspora (strain ATCC 22028 / DSM 70294 / BCRC 21397 / CBS 2163 / NBRC 10782 / NRRL Y-8283 / UCD 57-17)</name>
    <name type="common">Kluyveromyces polysporus</name>
    <dbReference type="NCBI Taxonomy" id="436907"/>
    <lineage>
        <taxon>Eukaryota</taxon>
        <taxon>Fungi</taxon>
        <taxon>Dikarya</taxon>
        <taxon>Ascomycota</taxon>
        <taxon>Saccharomycotina</taxon>
        <taxon>Saccharomycetes</taxon>
        <taxon>Saccharomycetales</taxon>
        <taxon>Saccharomycetaceae</taxon>
        <taxon>Vanderwaltozyma</taxon>
    </lineage>
</organism>
<feature type="domain" description="IMS import disulfide relay-system CHCH-CHCH-like Cx9C" evidence="1">
    <location>
        <begin position="10"/>
        <end position="53"/>
    </location>
</feature>
<evidence type="ECO:0000313" key="2">
    <source>
        <dbReference type="EMBL" id="EDO17585.1"/>
    </source>
</evidence>
<name>A7TJD5_VANPO</name>
<evidence type="ECO:0000259" key="1">
    <source>
        <dbReference type="Pfam" id="PF16860"/>
    </source>
</evidence>
<dbReference type="EMBL" id="DS480401">
    <property type="protein sequence ID" value="EDO17585.1"/>
    <property type="molecule type" value="Genomic_DNA"/>
</dbReference>
<dbReference type="OMA" id="LAFHQCM"/>
<dbReference type="FunCoup" id="A7TJD5">
    <property type="interactions" value="28"/>
</dbReference>